<dbReference type="PANTHER" id="PTHR11908:SF132">
    <property type="entry name" value="ALDEHYDE OXIDASE 1-RELATED"/>
    <property type="match status" value="1"/>
</dbReference>
<proteinExistence type="predicted"/>
<dbReference type="EMBL" id="CP060394">
    <property type="protein sequence ID" value="QNI32056.1"/>
    <property type="molecule type" value="Genomic_DNA"/>
</dbReference>
<dbReference type="SUPFAM" id="SSF56003">
    <property type="entry name" value="Molybdenum cofactor-binding domain"/>
    <property type="match status" value="1"/>
</dbReference>
<dbReference type="InterPro" id="IPR037165">
    <property type="entry name" value="AldOxase/xan_DH_Mopterin-bd_sf"/>
</dbReference>
<evidence type="ECO:0000259" key="3">
    <source>
        <dbReference type="SMART" id="SM01008"/>
    </source>
</evidence>
<dbReference type="InterPro" id="IPR016208">
    <property type="entry name" value="Ald_Oxase/xanthine_DH-like"/>
</dbReference>
<dbReference type="InterPro" id="IPR046867">
    <property type="entry name" value="AldOxase/xan_DH_MoCoBD2"/>
</dbReference>
<dbReference type="InterPro" id="IPR036856">
    <property type="entry name" value="Ald_Oxase/Xan_DH_a/b_sf"/>
</dbReference>
<dbReference type="Pfam" id="PF01315">
    <property type="entry name" value="Ald_Xan_dh_C"/>
    <property type="match status" value="1"/>
</dbReference>
<dbReference type="GO" id="GO:0005506">
    <property type="term" value="F:iron ion binding"/>
    <property type="evidence" value="ECO:0007669"/>
    <property type="project" value="InterPro"/>
</dbReference>
<evidence type="ECO:0000256" key="1">
    <source>
        <dbReference type="ARBA" id="ARBA00022505"/>
    </source>
</evidence>
<keyword evidence="1" id="KW-0500">Molybdenum</keyword>
<evidence type="ECO:0000256" key="2">
    <source>
        <dbReference type="ARBA" id="ARBA00023002"/>
    </source>
</evidence>
<dbReference type="AlphaFoldDB" id="A0A7G8BHN6"/>
<dbReference type="SMART" id="SM01008">
    <property type="entry name" value="Ald_Xan_dh_C"/>
    <property type="match status" value="1"/>
</dbReference>
<dbReference type="SUPFAM" id="SSF54665">
    <property type="entry name" value="CO dehydrogenase molybdoprotein N-domain-like"/>
    <property type="match status" value="1"/>
</dbReference>
<organism evidence="4 5">
    <name type="scientific">Alloacidobacterium dinghuense</name>
    <dbReference type="NCBI Taxonomy" id="2763107"/>
    <lineage>
        <taxon>Bacteria</taxon>
        <taxon>Pseudomonadati</taxon>
        <taxon>Acidobacteriota</taxon>
        <taxon>Terriglobia</taxon>
        <taxon>Terriglobales</taxon>
        <taxon>Acidobacteriaceae</taxon>
        <taxon>Alloacidobacterium</taxon>
    </lineage>
</organism>
<evidence type="ECO:0000313" key="4">
    <source>
        <dbReference type="EMBL" id="QNI32056.1"/>
    </source>
</evidence>
<dbReference type="Pfam" id="PF20256">
    <property type="entry name" value="MoCoBD_2"/>
    <property type="match status" value="1"/>
</dbReference>
<protein>
    <submittedName>
        <fullName evidence="4">Xanthine dehydrogenase family protein molybdopterin-binding subunit</fullName>
    </submittedName>
</protein>
<dbReference type="KEGG" id="adin:H7849_24115"/>
<dbReference type="InterPro" id="IPR008274">
    <property type="entry name" value="AldOxase/xan_DH_MoCoBD1"/>
</dbReference>
<gene>
    <name evidence="4" type="ORF">H7849_24115</name>
</gene>
<feature type="domain" description="Aldehyde oxidase/xanthine dehydrogenase a/b hammerhead" evidence="3">
    <location>
        <begin position="20"/>
        <end position="133"/>
    </location>
</feature>
<keyword evidence="2" id="KW-0560">Oxidoreductase</keyword>
<accession>A0A7G8BHN6</accession>
<dbReference type="Proteomes" id="UP000515312">
    <property type="component" value="Chromosome"/>
</dbReference>
<dbReference type="Gene3D" id="3.90.1170.50">
    <property type="entry name" value="Aldehyde oxidase/xanthine dehydrogenase, a/b hammerhead"/>
    <property type="match status" value="1"/>
</dbReference>
<sequence length="734" mass="79159">MSSSVIGAAVSRVDGKLKVTGAACYAVDHPMDRLAYGVGVPSTIANGKITRIDSSIAERMPGVITILHHGNADPLFRPANAFERDSRAGESRPPLEDETVYYYGQFVALVVANTFEQAQDAAALVKVEYAENKPAVHISEVPAPAEPPMRHYCRGDAEASFKSAPVQLDVTYTTPAETHNPMEMHGTIALWNGDKVTLYETTQGVVNHQHVMSEMIGVPLEDVHVVSPFCGSGFGGKLFPWPHSMLAAMAARRVKRPVKVSVPRTMMFTTVGHRPFTQQRVRIGATQDGKLLSLRHDVITPSSIIDDYAENCTEPTPLLYSCANVTSQQQLVHLNIGTPTPMRGPGTAPGLFAIESAMDELAIKLNLDPLDLRLRNYAETDESTNKAFSSKHLREAYLKGAEQFGWSRRNPKVGSMRDGNLILGWGMATCTWPAGRGAAEVRVRLNADGTARASSATQDIGTGTYTVFAQVVSEKTGISVEKVDVVLGDSSLPPGPTSGGSTGNASVLPAIAKATQMAVDTLMQVAVKTECSPFHNADPSTLKMTAGRLHAQDKAPESGVPFGDILKMRRLASIDGQARTAPDESSRKLSSHTFGAQFCEVTWDPGIARLRVSRWLTIMDAGRIINQKTARNQVLGGVVMGIGMALFEETIYDRRNGKPLNNNFADYIVSTNADIPDMDCIFVEYPDLNLNEYGARGVGAIGLTGVASALAMAVHHATGVRVRDLPIRIEQLLA</sequence>
<dbReference type="GO" id="GO:0016491">
    <property type="term" value="F:oxidoreductase activity"/>
    <property type="evidence" value="ECO:0007669"/>
    <property type="project" value="UniProtKB-KW"/>
</dbReference>
<name>A0A7G8BHN6_9BACT</name>
<keyword evidence="5" id="KW-1185">Reference proteome</keyword>
<dbReference type="Pfam" id="PF02738">
    <property type="entry name" value="MoCoBD_1"/>
    <property type="match status" value="1"/>
</dbReference>
<dbReference type="Gene3D" id="3.30.365.10">
    <property type="entry name" value="Aldehyde oxidase/xanthine dehydrogenase, molybdopterin binding domain"/>
    <property type="match status" value="4"/>
</dbReference>
<dbReference type="RefSeq" id="WP_186743013.1">
    <property type="nucleotide sequence ID" value="NZ_CP060394.1"/>
</dbReference>
<reference evidence="4 5" key="1">
    <citation type="submission" date="2020-08" db="EMBL/GenBank/DDBJ databases">
        <title>Edaphobacter telluris sp. nov. and Acidobacterium dinghuensis sp. nov., two acidobacteria isolated from forest soil.</title>
        <authorList>
            <person name="Fu J."/>
            <person name="Qiu L."/>
        </authorList>
    </citation>
    <scope>NUCLEOTIDE SEQUENCE [LARGE SCALE GENOMIC DNA]</scope>
    <source>
        <strain evidence="4">4Y35</strain>
    </source>
</reference>
<evidence type="ECO:0000313" key="5">
    <source>
        <dbReference type="Proteomes" id="UP000515312"/>
    </source>
</evidence>
<dbReference type="InterPro" id="IPR000674">
    <property type="entry name" value="Ald_Oxase/Xan_DH_a/b"/>
</dbReference>
<dbReference type="PANTHER" id="PTHR11908">
    <property type="entry name" value="XANTHINE DEHYDROGENASE"/>
    <property type="match status" value="1"/>
</dbReference>